<protein>
    <recommendedName>
        <fullName evidence="8">Integral membrane protein</fullName>
    </recommendedName>
</protein>
<dbReference type="EMBL" id="CP121468">
    <property type="protein sequence ID" value="WFR88715.1"/>
    <property type="molecule type" value="Genomic_DNA"/>
</dbReference>
<dbReference type="GeneID" id="83714190"/>
<evidence type="ECO:0008006" key="8">
    <source>
        <dbReference type="Google" id="ProtNLM"/>
    </source>
</evidence>
<dbReference type="AlphaFoldDB" id="A0A158SK28"/>
<feature type="transmembrane region" description="Helical" evidence="1">
    <location>
        <begin position="223"/>
        <end position="242"/>
    </location>
</feature>
<reference evidence="2 6" key="2">
    <citation type="submission" date="2021-01" db="EMBL/GenBank/DDBJ databases">
        <title>Development of a method for detection of lactic acid bacteria that cause putrefactive shochu mash.</title>
        <authorList>
            <person name="Takashita H."/>
            <person name="Fujihara E."/>
            <person name="Takayama K."/>
            <person name="Yamamoto H."/>
            <person name="Mizutani M."/>
            <person name="Kajiwara Y."/>
        </authorList>
    </citation>
    <scope>NUCLEOTIDE SEQUENCE [LARGE SCALE GENOMIC DNA]</scope>
    <source>
        <strain evidence="2 6">01-B1</strain>
    </source>
</reference>
<accession>A0A158SK28</accession>
<evidence type="ECO:0000313" key="4">
    <source>
        <dbReference type="EMBL" id="WFR88715.1"/>
    </source>
</evidence>
<feature type="transmembrane region" description="Helical" evidence="1">
    <location>
        <begin position="185"/>
        <end position="211"/>
    </location>
</feature>
<reference evidence="4" key="3">
    <citation type="submission" date="2023-04" db="EMBL/GenBank/DDBJ databases">
        <title>Genomic of Limosilactobacillus fermentum MSJK0025.</title>
        <authorList>
            <person name="Yang S."/>
        </authorList>
    </citation>
    <scope>NUCLEOTIDE SEQUENCE</scope>
    <source>
        <strain evidence="4">MSJK0025</strain>
    </source>
</reference>
<feature type="transmembrane region" description="Helical" evidence="1">
    <location>
        <begin position="153"/>
        <end position="173"/>
    </location>
</feature>
<keyword evidence="1" id="KW-0472">Membrane</keyword>
<feature type="transmembrane region" description="Helical" evidence="1">
    <location>
        <begin position="76"/>
        <end position="109"/>
    </location>
</feature>
<name>A0A158SK28_LIMFE</name>
<dbReference type="Proteomes" id="UP001218104">
    <property type="component" value="Chromosome"/>
</dbReference>
<keyword evidence="1" id="KW-1133">Transmembrane helix</keyword>
<organism evidence="4 7">
    <name type="scientific">Limosilactobacillus fermentum</name>
    <name type="common">Lactobacillus fermentum</name>
    <dbReference type="NCBI Taxonomy" id="1613"/>
    <lineage>
        <taxon>Bacteria</taxon>
        <taxon>Bacillati</taxon>
        <taxon>Bacillota</taxon>
        <taxon>Bacilli</taxon>
        <taxon>Lactobacillales</taxon>
        <taxon>Lactobacillaceae</taxon>
        <taxon>Limosilactobacillus</taxon>
    </lineage>
</organism>
<gene>
    <name evidence="3" type="ORF">HCY95_01536</name>
    <name evidence="2" type="ORF">LF01B1_08570</name>
    <name evidence="4" type="ORF">P8634_07950</name>
</gene>
<reference evidence="3 5" key="1">
    <citation type="submission" date="2020-04" db="EMBL/GenBank/DDBJ databases">
        <title>Novel strain L. Fermentum HFD1 producer antibacterial peptides.</title>
        <authorList>
            <person name="Ozhegov G.D."/>
            <person name="Pavlova A.S."/>
            <person name="Zhuravleva D.E."/>
            <person name="Gogoleva N.V."/>
            <person name="Shagimardanova E.I."/>
            <person name="Markelova M.I."/>
            <person name="Yarullina D.R."/>
            <person name="Kayumov A.R."/>
        </authorList>
    </citation>
    <scope>NUCLEOTIDE SEQUENCE [LARGE SCALE GENOMIC DNA]</scope>
    <source>
        <strain evidence="3 5">HFD1</strain>
    </source>
</reference>
<keyword evidence="1" id="KW-0812">Transmembrane</keyword>
<dbReference type="RefSeq" id="WP_003683626.1">
    <property type="nucleotide sequence ID" value="NZ_AP024320.1"/>
</dbReference>
<sequence length="243" mass="27161">MWNQLKAQVHATDWQDLLPTICIQLITWSYAPFAYVVGVDGTHFTSHFGPLFLYELCIGAAITLAINHHFASQLSLVPLALSVIFAGIGFLKSPILLTLLILLPAYLVLIQLPNIDLRGGLRLVTLGILITLTIPVACAFTSTHFMSWVIVRYFVPLACSIWFFYGPFFITNVKHLVPFESVTGLLYAAAILSHPLSVATIFALIISLGAWFMVILPTTREKYWNFVYANLAQLVTIVLIYWT</sequence>
<evidence type="ECO:0000313" key="2">
    <source>
        <dbReference type="EMBL" id="GIC71842.1"/>
    </source>
</evidence>
<dbReference type="EMBL" id="CP050919">
    <property type="protein sequence ID" value="QIX59096.1"/>
    <property type="molecule type" value="Genomic_DNA"/>
</dbReference>
<evidence type="ECO:0000313" key="5">
    <source>
        <dbReference type="Proteomes" id="UP000503169"/>
    </source>
</evidence>
<evidence type="ECO:0000313" key="7">
    <source>
        <dbReference type="Proteomes" id="UP001218104"/>
    </source>
</evidence>
<dbReference type="EMBL" id="BOLH01000007">
    <property type="protein sequence ID" value="GIC71842.1"/>
    <property type="molecule type" value="Genomic_DNA"/>
</dbReference>
<feature type="transmembrane region" description="Helical" evidence="1">
    <location>
        <begin position="17"/>
        <end position="39"/>
    </location>
</feature>
<feature type="transmembrane region" description="Helical" evidence="1">
    <location>
        <begin position="121"/>
        <end position="147"/>
    </location>
</feature>
<evidence type="ECO:0000313" key="3">
    <source>
        <dbReference type="EMBL" id="QIX59096.1"/>
    </source>
</evidence>
<dbReference type="Proteomes" id="UP000503169">
    <property type="component" value="Chromosome"/>
</dbReference>
<proteinExistence type="predicted"/>
<feature type="transmembrane region" description="Helical" evidence="1">
    <location>
        <begin position="51"/>
        <end position="70"/>
    </location>
</feature>
<dbReference type="Proteomes" id="UP000653631">
    <property type="component" value="Unassembled WGS sequence"/>
</dbReference>
<evidence type="ECO:0000313" key="6">
    <source>
        <dbReference type="Proteomes" id="UP000653631"/>
    </source>
</evidence>
<evidence type="ECO:0000256" key="1">
    <source>
        <dbReference type="SAM" id="Phobius"/>
    </source>
</evidence>